<dbReference type="InterPro" id="IPR051682">
    <property type="entry name" value="Mito_Persulfide_Diox"/>
</dbReference>
<dbReference type="EMBL" id="JAKEVZ010000004">
    <property type="protein sequence ID" value="MCF1750818.1"/>
    <property type="molecule type" value="Genomic_DNA"/>
</dbReference>
<dbReference type="InterPro" id="IPR001763">
    <property type="entry name" value="Rhodanese-like_dom"/>
</dbReference>
<comment type="caution">
    <text evidence="3">The sequence shown here is derived from an EMBL/GenBank/DDBJ whole genome shotgun (WGS) entry which is preliminary data.</text>
</comment>
<dbReference type="RefSeq" id="WP_234860880.1">
    <property type="nucleotide sequence ID" value="NZ_JAKEVZ010000004.1"/>
</dbReference>
<keyword evidence="1" id="KW-0479">Metal-binding</keyword>
<dbReference type="Gene3D" id="3.40.250.10">
    <property type="entry name" value="Rhodanese-like domain"/>
    <property type="match status" value="2"/>
</dbReference>
<evidence type="ECO:0000313" key="4">
    <source>
        <dbReference type="Proteomes" id="UP001201449"/>
    </source>
</evidence>
<dbReference type="PANTHER" id="PTHR43084:SF1">
    <property type="entry name" value="PERSULFIDE DIOXYGENASE ETHE1, MITOCHONDRIAL"/>
    <property type="match status" value="1"/>
</dbReference>
<dbReference type="PROSITE" id="PS50206">
    <property type="entry name" value="RHODANESE_3"/>
    <property type="match status" value="1"/>
</dbReference>
<proteinExistence type="predicted"/>
<name>A0ABS9BV76_9BACT</name>
<dbReference type="SMART" id="SM00450">
    <property type="entry name" value="RHOD"/>
    <property type="match status" value="1"/>
</dbReference>
<feature type="domain" description="Rhodanese" evidence="2">
    <location>
        <begin position="378"/>
        <end position="466"/>
    </location>
</feature>
<dbReference type="InterPro" id="IPR036866">
    <property type="entry name" value="RibonucZ/Hydroxyglut_hydro"/>
</dbReference>
<evidence type="ECO:0000259" key="2">
    <source>
        <dbReference type="PROSITE" id="PS50206"/>
    </source>
</evidence>
<evidence type="ECO:0000313" key="3">
    <source>
        <dbReference type="EMBL" id="MCF1750818.1"/>
    </source>
</evidence>
<dbReference type="SUPFAM" id="SSF56281">
    <property type="entry name" value="Metallo-hydrolase/oxidoreductase"/>
    <property type="match status" value="1"/>
</dbReference>
<gene>
    <name evidence="3" type="ORF">L0U89_07015</name>
</gene>
<dbReference type="Pfam" id="PF00581">
    <property type="entry name" value="Rhodanese"/>
    <property type="match status" value="1"/>
</dbReference>
<dbReference type="CDD" id="cd00158">
    <property type="entry name" value="RHOD"/>
    <property type="match status" value="1"/>
</dbReference>
<keyword evidence="4" id="KW-1185">Reference proteome</keyword>
<dbReference type="Gene3D" id="3.60.15.10">
    <property type="entry name" value="Ribonuclease Z/Hydroxyacylglutathione hydrolase-like"/>
    <property type="match status" value="1"/>
</dbReference>
<evidence type="ECO:0000256" key="1">
    <source>
        <dbReference type="ARBA" id="ARBA00022723"/>
    </source>
</evidence>
<reference evidence="3 4" key="1">
    <citation type="submission" date="2022-01" db="EMBL/GenBank/DDBJ databases">
        <title>Mariniradius saccharolyticus sp. nov., isolated from sediment of a river.</title>
        <authorList>
            <person name="Liu H."/>
        </authorList>
    </citation>
    <scope>NUCLEOTIDE SEQUENCE [LARGE SCALE GENOMIC DNA]</scope>
    <source>
        <strain evidence="3 4">RY-2</strain>
    </source>
</reference>
<dbReference type="Proteomes" id="UP001201449">
    <property type="component" value="Unassembled WGS sequence"/>
</dbReference>
<dbReference type="SUPFAM" id="SSF52821">
    <property type="entry name" value="Rhodanese/Cell cycle control phosphatase"/>
    <property type="match status" value="2"/>
</dbReference>
<dbReference type="Pfam" id="PF00753">
    <property type="entry name" value="Lactamase_B"/>
    <property type="match status" value="1"/>
</dbReference>
<dbReference type="CDD" id="cd07724">
    <property type="entry name" value="POD-like_MBL-fold"/>
    <property type="match status" value="1"/>
</dbReference>
<dbReference type="InterPro" id="IPR044528">
    <property type="entry name" value="POD-like_MBL-fold"/>
</dbReference>
<accession>A0ABS9BV76</accession>
<organism evidence="3 4">
    <name type="scientific">Mariniradius sediminis</name>
    <dbReference type="NCBI Taxonomy" id="2909237"/>
    <lineage>
        <taxon>Bacteria</taxon>
        <taxon>Pseudomonadati</taxon>
        <taxon>Bacteroidota</taxon>
        <taxon>Cytophagia</taxon>
        <taxon>Cytophagales</taxon>
        <taxon>Cyclobacteriaceae</taxon>
        <taxon>Mariniradius</taxon>
    </lineage>
</organism>
<dbReference type="InterPro" id="IPR001279">
    <property type="entry name" value="Metallo-B-lactamas"/>
</dbReference>
<dbReference type="SMART" id="SM00849">
    <property type="entry name" value="Lactamase_B"/>
    <property type="match status" value="1"/>
</dbReference>
<dbReference type="PANTHER" id="PTHR43084">
    <property type="entry name" value="PERSULFIDE DIOXYGENASE ETHE1"/>
    <property type="match status" value="1"/>
</dbReference>
<protein>
    <submittedName>
        <fullName evidence="3">MBL fold metallo-hydrolase</fullName>
    </submittedName>
</protein>
<dbReference type="InterPro" id="IPR036873">
    <property type="entry name" value="Rhodanese-like_dom_sf"/>
</dbReference>
<sequence length="467" mass="51645">MFFELVYDKSLAQASYVVGCQAKGVAAVIDPKRDVDTYLNIAKANNMKITHILETHIHADFLSGSRELAALTGAEMYLSDEGDENWKYEFPHNKVKGGDVIKMGNLTFEVIHTPGHTPESISFLLTDKPATTEPVMLFTGDFVFVGDVGRPDLLEQAAGIKGTQDIGAAQMFDSLHKFVKLGDYLQVWPGHGAGSACGKALGAVPMTTVGYEKIRNWALQLLNDKKAFSQELLAGQPEPPKYFAMMKKLNKVDRKLVTTVPTIKNLSQTEFAQVKAQGAKIIDTRPWPDYTKGYLRGTLSITNNNSFSTWMGWYVSYDEDFYVIAEDAQVEDITRKLMRIGLDNLAGYITPAQLYAYEGGKLESYTPIDFETAQQKIAEGKVQVVDLRAASEFQKGHIEGAEHIFVGKLTQNLDKISQDKPVIIHCQSGARSAIGYSILAANGFDNILNYAGGWAEWSIKENELVNS</sequence>